<evidence type="ECO:0000256" key="1">
    <source>
        <dbReference type="ARBA" id="ARBA00010790"/>
    </source>
</evidence>
<feature type="domain" description="Glucose-methanol-choline oxidoreductase C-terminal" evidence="6">
    <location>
        <begin position="386"/>
        <end position="498"/>
    </location>
</feature>
<evidence type="ECO:0000259" key="6">
    <source>
        <dbReference type="Pfam" id="PF05199"/>
    </source>
</evidence>
<sequence length="513" mass="55094">MVPADLLPTDLDVLVIGTGAGGAPLLARLAQAGLRVAALEAGVRHPPGGIATDEIAQAGIFWMDERLSAGQNPVSFGRNNSGRGVGGSTLHYTAYTPRAQADDLKLRTEFGVGQDWPLEFADLEPYYDELEFFLGVSGPAEYPWGPPRRRAYRHPPLPLNGAARLMARACAEIGLRTSPAANAALSRPQDQPGYGIRHACTNRGFCQAGCSVGAKASMDVTFLALAEAHGARIVDGAQATALTMKDGRVTGAEFMRGGEVEHLGAKTVILAAGAVETPRLLLMNGLANSSGQVGRNFMAHVGVQVWGQVEDDLRPYRGIPGGLISEDTHRVPGLIGGYLLQSLGVMPVTYAVQYARGTHQWGPELVRHLSGYRHVAGINMLGECLPSEHNYLELSDELDGRGLPKPRVHFSFGENERKMADHAEALMRDLWDRIGARDVWALPRAAHTLGTARMGADPETSVVNPSGRTHDIENLWICDNSTYPSSLSVNPALTQMALSLRTADALLKELKRV</sequence>
<comment type="caution">
    <text evidence="7">The sequence shown here is derived from an EMBL/GenBank/DDBJ whole genome shotgun (WGS) entry which is preliminary data.</text>
</comment>
<dbReference type="EMBL" id="JACHFL010000005">
    <property type="protein sequence ID" value="MBB5363266.1"/>
    <property type="molecule type" value="Genomic_DNA"/>
</dbReference>
<comment type="similarity">
    <text evidence="1">Belongs to the GMC oxidoreductase family.</text>
</comment>
<dbReference type="Pfam" id="PF05199">
    <property type="entry name" value="GMC_oxred_C"/>
    <property type="match status" value="1"/>
</dbReference>
<dbReference type="GO" id="GO:0050660">
    <property type="term" value="F:flavin adenine dinucleotide binding"/>
    <property type="evidence" value="ECO:0007669"/>
    <property type="project" value="InterPro"/>
</dbReference>
<dbReference type="Proteomes" id="UP000552709">
    <property type="component" value="Unassembled WGS sequence"/>
</dbReference>
<keyword evidence="4" id="KW-0560">Oxidoreductase</keyword>
<dbReference type="Pfam" id="PF00732">
    <property type="entry name" value="GMC_oxred_N"/>
    <property type="match status" value="1"/>
</dbReference>
<evidence type="ECO:0000256" key="4">
    <source>
        <dbReference type="ARBA" id="ARBA00023002"/>
    </source>
</evidence>
<feature type="domain" description="Glucose-methanol-choline oxidoreductase N-terminal" evidence="5">
    <location>
        <begin position="81"/>
        <end position="301"/>
    </location>
</feature>
<dbReference type="Gene3D" id="3.50.50.60">
    <property type="entry name" value="FAD/NAD(P)-binding domain"/>
    <property type="match status" value="2"/>
</dbReference>
<dbReference type="InterPro" id="IPR036188">
    <property type="entry name" value="FAD/NAD-bd_sf"/>
</dbReference>
<accession>A0A7W8JWY7</accession>
<evidence type="ECO:0000256" key="2">
    <source>
        <dbReference type="ARBA" id="ARBA00022630"/>
    </source>
</evidence>
<dbReference type="PANTHER" id="PTHR46056">
    <property type="entry name" value="LONG-CHAIN-ALCOHOL OXIDASE"/>
    <property type="match status" value="1"/>
</dbReference>
<reference evidence="7 8" key="1">
    <citation type="submission" date="2020-08" db="EMBL/GenBank/DDBJ databases">
        <title>Genomic Encyclopedia of Type Strains, Phase IV (KMG-IV): sequencing the most valuable type-strain genomes for metagenomic binning, comparative biology and taxonomic classification.</title>
        <authorList>
            <person name="Goeker M."/>
        </authorList>
    </citation>
    <scope>NUCLEOTIDE SEQUENCE [LARGE SCALE GENOMIC DNA]</scope>
    <source>
        <strain evidence="7 8">DSM 27939</strain>
    </source>
</reference>
<evidence type="ECO:0000313" key="8">
    <source>
        <dbReference type="Proteomes" id="UP000552709"/>
    </source>
</evidence>
<organism evidence="7 8">
    <name type="scientific">Deinococcus humi</name>
    <dbReference type="NCBI Taxonomy" id="662880"/>
    <lineage>
        <taxon>Bacteria</taxon>
        <taxon>Thermotogati</taxon>
        <taxon>Deinococcota</taxon>
        <taxon>Deinococci</taxon>
        <taxon>Deinococcales</taxon>
        <taxon>Deinococcaceae</taxon>
        <taxon>Deinococcus</taxon>
    </lineage>
</organism>
<dbReference type="RefSeq" id="WP_184131880.1">
    <property type="nucleotide sequence ID" value="NZ_JACHFL010000005.1"/>
</dbReference>
<dbReference type="SUPFAM" id="SSF54373">
    <property type="entry name" value="FAD-linked reductases, C-terminal domain"/>
    <property type="match status" value="1"/>
</dbReference>
<dbReference type="PANTHER" id="PTHR46056:SF12">
    <property type="entry name" value="LONG-CHAIN-ALCOHOL OXIDASE"/>
    <property type="match status" value="1"/>
</dbReference>
<dbReference type="InterPro" id="IPR000172">
    <property type="entry name" value="GMC_OxRdtase_N"/>
</dbReference>
<protein>
    <submittedName>
        <fullName evidence="7">Choline dehydrogenase-like flavoprotein</fullName>
    </submittedName>
</protein>
<keyword evidence="2" id="KW-0285">Flavoprotein</keyword>
<evidence type="ECO:0000259" key="5">
    <source>
        <dbReference type="Pfam" id="PF00732"/>
    </source>
</evidence>
<evidence type="ECO:0000313" key="7">
    <source>
        <dbReference type="EMBL" id="MBB5363266.1"/>
    </source>
</evidence>
<evidence type="ECO:0000256" key="3">
    <source>
        <dbReference type="ARBA" id="ARBA00022827"/>
    </source>
</evidence>
<dbReference type="AlphaFoldDB" id="A0A7W8JWY7"/>
<dbReference type="InterPro" id="IPR007867">
    <property type="entry name" value="GMC_OxRtase_C"/>
</dbReference>
<dbReference type="GO" id="GO:0016614">
    <property type="term" value="F:oxidoreductase activity, acting on CH-OH group of donors"/>
    <property type="evidence" value="ECO:0007669"/>
    <property type="project" value="InterPro"/>
</dbReference>
<gene>
    <name evidence="7" type="ORF">HNQ08_002364</name>
</gene>
<name>A0A7W8JWY7_9DEIO</name>
<proteinExistence type="inferred from homology"/>
<dbReference type="SUPFAM" id="SSF51905">
    <property type="entry name" value="FAD/NAD(P)-binding domain"/>
    <property type="match status" value="1"/>
</dbReference>
<keyword evidence="3" id="KW-0274">FAD</keyword>
<keyword evidence="8" id="KW-1185">Reference proteome</keyword>